<accession>A0ABX5X3C1</accession>
<evidence type="ECO:0000259" key="11">
    <source>
        <dbReference type="PROSITE" id="PS50111"/>
    </source>
</evidence>
<feature type="compositionally biased region" description="Low complexity" evidence="9">
    <location>
        <begin position="396"/>
        <end position="426"/>
    </location>
</feature>
<dbReference type="Gene3D" id="1.10.287.950">
    <property type="entry name" value="Methyl-accepting chemotaxis protein"/>
    <property type="match status" value="1"/>
</dbReference>
<dbReference type="PROSITE" id="PS50111">
    <property type="entry name" value="CHEMOTAXIS_TRANSDUC_2"/>
    <property type="match status" value="1"/>
</dbReference>
<dbReference type="SMART" id="SM00304">
    <property type="entry name" value="HAMP"/>
    <property type="match status" value="1"/>
</dbReference>
<evidence type="ECO:0000256" key="5">
    <source>
        <dbReference type="ARBA" id="ARBA00023224"/>
    </source>
</evidence>
<feature type="region of interest" description="Disordered" evidence="9">
    <location>
        <begin position="388"/>
        <end position="426"/>
    </location>
</feature>
<evidence type="ECO:0000256" key="3">
    <source>
        <dbReference type="ARBA" id="ARBA00022989"/>
    </source>
</evidence>
<dbReference type="CDD" id="cd06225">
    <property type="entry name" value="HAMP"/>
    <property type="match status" value="1"/>
</dbReference>
<feature type="domain" description="Methyl-accepting transducer" evidence="11">
    <location>
        <begin position="380"/>
        <end position="616"/>
    </location>
</feature>
<dbReference type="EMBL" id="CP041614">
    <property type="protein sequence ID" value="QDO83751.1"/>
    <property type="molecule type" value="Genomic_DNA"/>
</dbReference>
<feature type="coiled-coil region" evidence="8">
    <location>
        <begin position="207"/>
        <end position="234"/>
    </location>
</feature>
<feature type="domain" description="HBM" evidence="13">
    <location>
        <begin position="47"/>
        <end position="287"/>
    </location>
</feature>
<keyword evidence="5 7" id="KW-0807">Transducer</keyword>
<dbReference type="SUPFAM" id="SSF58104">
    <property type="entry name" value="Methyl-accepting chemotaxis protein (MCP) signaling domain"/>
    <property type="match status" value="1"/>
</dbReference>
<dbReference type="PANTHER" id="PTHR32089:SF119">
    <property type="entry name" value="METHYL-ACCEPTING CHEMOTAXIS PROTEIN CTPL"/>
    <property type="match status" value="1"/>
</dbReference>
<dbReference type="Pfam" id="PF00672">
    <property type="entry name" value="HAMP"/>
    <property type="match status" value="1"/>
</dbReference>
<evidence type="ECO:0000259" key="12">
    <source>
        <dbReference type="PROSITE" id="PS50885"/>
    </source>
</evidence>
<dbReference type="RefSeq" id="WP_144046122.1">
    <property type="nucleotide sequence ID" value="NZ_CP041614.1"/>
</dbReference>
<evidence type="ECO:0000256" key="6">
    <source>
        <dbReference type="ARBA" id="ARBA00029447"/>
    </source>
</evidence>
<evidence type="ECO:0000256" key="4">
    <source>
        <dbReference type="ARBA" id="ARBA00023136"/>
    </source>
</evidence>
<dbReference type="SMART" id="SM00283">
    <property type="entry name" value="MA"/>
    <property type="match status" value="1"/>
</dbReference>
<keyword evidence="15" id="KW-1185">Reference proteome</keyword>
<feature type="domain" description="HAMP" evidence="12">
    <location>
        <begin position="321"/>
        <end position="375"/>
    </location>
</feature>
<keyword evidence="3 10" id="KW-1133">Transmembrane helix</keyword>
<dbReference type="Proteomes" id="UP000315947">
    <property type="component" value="Chromosome"/>
</dbReference>
<evidence type="ECO:0000313" key="14">
    <source>
        <dbReference type="EMBL" id="QDO83751.1"/>
    </source>
</evidence>
<evidence type="ECO:0000256" key="7">
    <source>
        <dbReference type="PROSITE-ProRule" id="PRU00284"/>
    </source>
</evidence>
<dbReference type="InterPro" id="IPR004089">
    <property type="entry name" value="MCPsignal_dom"/>
</dbReference>
<organism evidence="14 15">
    <name type="scientific">Shewanella psychropiezotolerans</name>
    <dbReference type="NCBI Taxonomy" id="2593655"/>
    <lineage>
        <taxon>Bacteria</taxon>
        <taxon>Pseudomonadati</taxon>
        <taxon>Pseudomonadota</taxon>
        <taxon>Gammaproteobacteria</taxon>
        <taxon>Alteromonadales</taxon>
        <taxon>Shewanellaceae</taxon>
        <taxon>Shewanella</taxon>
    </lineage>
</organism>
<evidence type="ECO:0000259" key="13">
    <source>
        <dbReference type="PROSITE" id="PS51753"/>
    </source>
</evidence>
<dbReference type="PROSITE" id="PS51753">
    <property type="entry name" value="HBM"/>
    <property type="match status" value="1"/>
</dbReference>
<evidence type="ECO:0000256" key="2">
    <source>
        <dbReference type="ARBA" id="ARBA00022692"/>
    </source>
</evidence>
<reference evidence="14 15" key="1">
    <citation type="submission" date="2019-07" db="EMBL/GenBank/DDBJ databases">
        <title>Shewanella sp. YLB-06 whole genomic sequence.</title>
        <authorList>
            <person name="Yu L."/>
        </authorList>
    </citation>
    <scope>NUCLEOTIDE SEQUENCE [LARGE SCALE GENOMIC DNA]</scope>
    <source>
        <strain evidence="14 15">YLB-06</strain>
    </source>
</reference>
<dbReference type="InterPro" id="IPR032255">
    <property type="entry name" value="HBM"/>
</dbReference>
<protein>
    <submittedName>
        <fullName evidence="14">HAMP domain-containing protein</fullName>
    </submittedName>
</protein>
<dbReference type="Pfam" id="PF00015">
    <property type="entry name" value="MCPsignal"/>
    <property type="match status" value="1"/>
</dbReference>
<evidence type="ECO:0000313" key="15">
    <source>
        <dbReference type="Proteomes" id="UP000315947"/>
    </source>
</evidence>
<evidence type="ECO:0000256" key="8">
    <source>
        <dbReference type="SAM" id="Coils"/>
    </source>
</evidence>
<dbReference type="PANTHER" id="PTHR32089">
    <property type="entry name" value="METHYL-ACCEPTING CHEMOTAXIS PROTEIN MCPB"/>
    <property type="match status" value="1"/>
</dbReference>
<evidence type="ECO:0000256" key="1">
    <source>
        <dbReference type="ARBA" id="ARBA00004141"/>
    </source>
</evidence>
<evidence type="ECO:0000256" key="9">
    <source>
        <dbReference type="SAM" id="MobiDB-lite"/>
    </source>
</evidence>
<comment type="subcellular location">
    <subcellularLocation>
        <location evidence="1">Membrane</location>
        <topology evidence="1">Multi-pass membrane protein</topology>
    </subcellularLocation>
</comment>
<keyword evidence="4 10" id="KW-0472">Membrane</keyword>
<evidence type="ECO:0000256" key="10">
    <source>
        <dbReference type="SAM" id="Phobius"/>
    </source>
</evidence>
<gene>
    <name evidence="14" type="ORF">FM037_11550</name>
</gene>
<feature type="transmembrane region" description="Helical" evidence="10">
    <location>
        <begin position="12"/>
        <end position="34"/>
    </location>
</feature>
<comment type="similarity">
    <text evidence="6">Belongs to the methyl-accepting chemotaxis (MCP) protein family.</text>
</comment>
<keyword evidence="2 10" id="KW-0812">Transmembrane</keyword>
<dbReference type="CDD" id="cd11386">
    <property type="entry name" value="MCP_signal"/>
    <property type="match status" value="1"/>
</dbReference>
<name>A0ABX5X3C1_9GAMM</name>
<sequence>MRLDNISIAKKISISPTILIAILMIVAIVSSNLLDSLSDDMKKISFDLAPDTELAAEITDSVYGLRLTVKNFIKTGKSIYIDKFNQQANEWTADMTRAYQEIQHPERVKMLKSIDEMKSLYLSTFTTIVVTNMNSRNSIVNDTLNVNGPHIEQKLTLVMSTAKRDGDVIAAYRAGLAIRALLLARLYVSKFLVENLSSQVERFNTEFNTAAVEIDVLLENLENFERRKLASEAQISLEQYKMAANKVATIISKRNAGINTLDTVGPKIATAIATLRASISNSMEQAATTAQEHTDTSISLIMGMTVVAGLIGVVVSFTVTQAIMSKLNNTNRVLADIAQGEGDLTIRIPVSGSDELAILATNYNTFAEKLQGTVHHLNTASSSMLESAMELTQKASSTQQEVREQQSQAQLAASAMTEMSASAQEVSQSASQAAELSQSTTSATTQGTLVVVEAANSMQSLSQQISDASDTVELVRTDSEQIGTVLDVIRSIAEQTNLLALNAAIEAARAGEQGRGFAVVADEVRSLASRTQESTSEINNIIKILQQRSEAASQAMVQSRSSAEKTAALVHSTEETLTSIEGFITQINDSIEHISTAAKQQAEAADEVSMNVNTMSEISDRTLSESMETTASAEKLNQLGTEVNTLLRQFRI</sequence>
<dbReference type="PROSITE" id="PS50885">
    <property type="entry name" value="HAMP"/>
    <property type="match status" value="1"/>
</dbReference>
<keyword evidence="8" id="KW-0175">Coiled coil</keyword>
<proteinExistence type="inferred from homology"/>
<dbReference type="InterPro" id="IPR003660">
    <property type="entry name" value="HAMP_dom"/>
</dbReference>
<dbReference type="SMART" id="SM01358">
    <property type="entry name" value="HBM"/>
    <property type="match status" value="1"/>
</dbReference>